<evidence type="ECO:0000256" key="4">
    <source>
        <dbReference type="ARBA" id="ARBA00022679"/>
    </source>
</evidence>
<evidence type="ECO:0000256" key="1">
    <source>
        <dbReference type="ARBA" id="ARBA00004953"/>
    </source>
</evidence>
<dbReference type="RefSeq" id="WP_168922776.1">
    <property type="nucleotide sequence ID" value="NZ_CP051461.1"/>
</dbReference>
<evidence type="ECO:0000259" key="6">
    <source>
        <dbReference type="Pfam" id="PF00590"/>
    </source>
</evidence>
<dbReference type="InterPro" id="IPR029063">
    <property type="entry name" value="SAM-dependent_MTases_sf"/>
</dbReference>
<keyword evidence="8" id="KW-1185">Reference proteome</keyword>
<keyword evidence="5" id="KW-0949">S-adenosyl-L-methionine</keyword>
<dbReference type="AlphaFoldDB" id="A0A6H2HBM7"/>
<dbReference type="NCBIfam" id="TIGR02469">
    <property type="entry name" value="CbiT"/>
    <property type="match status" value="1"/>
</dbReference>
<dbReference type="Proteomes" id="UP000502041">
    <property type="component" value="Chromosome"/>
</dbReference>
<dbReference type="Pfam" id="PF00590">
    <property type="entry name" value="TP_methylase"/>
    <property type="match status" value="1"/>
</dbReference>
<dbReference type="GO" id="GO:0046025">
    <property type="term" value="F:precorrin-6Y C5,15-methyltransferase (decarboxylating) activity"/>
    <property type="evidence" value="ECO:0007669"/>
    <property type="project" value="UniProtKB-EC"/>
</dbReference>
<dbReference type="GO" id="GO:0009236">
    <property type="term" value="P:cobalamin biosynthetic process"/>
    <property type="evidence" value="ECO:0007669"/>
    <property type="project" value="UniProtKB-UniPathway"/>
</dbReference>
<dbReference type="GO" id="GO:0032259">
    <property type="term" value="P:methylation"/>
    <property type="evidence" value="ECO:0007669"/>
    <property type="project" value="UniProtKB-KW"/>
</dbReference>
<dbReference type="KEGG" id="pvac:HC248_02551"/>
<dbReference type="InterPro" id="IPR012818">
    <property type="entry name" value="CbiE"/>
</dbReference>
<gene>
    <name evidence="7" type="primary">cobL</name>
    <name evidence="7" type="ORF">HC248_02551</name>
</gene>
<dbReference type="InterPro" id="IPR035996">
    <property type="entry name" value="4pyrrol_Methylase_sf"/>
</dbReference>
<evidence type="ECO:0000313" key="7">
    <source>
        <dbReference type="EMBL" id="QJC57230.1"/>
    </source>
</evidence>
<comment type="pathway">
    <text evidence="1">Cofactor biosynthesis; adenosylcobalamin biosynthesis.</text>
</comment>
<name>A0A6H2HBM7_9BURK</name>
<dbReference type="SUPFAM" id="SSF53335">
    <property type="entry name" value="S-adenosyl-L-methionine-dependent methyltransferases"/>
    <property type="match status" value="1"/>
</dbReference>
<dbReference type="EMBL" id="CP051461">
    <property type="protein sequence ID" value="QJC57230.1"/>
    <property type="molecule type" value="Genomic_DNA"/>
</dbReference>
<organism evidence="7 8">
    <name type="scientific">Polaromonas vacuolata</name>
    <dbReference type="NCBI Taxonomy" id="37448"/>
    <lineage>
        <taxon>Bacteria</taxon>
        <taxon>Pseudomonadati</taxon>
        <taxon>Pseudomonadota</taxon>
        <taxon>Betaproteobacteria</taxon>
        <taxon>Burkholderiales</taxon>
        <taxon>Comamonadaceae</taxon>
        <taxon>Polaromonas</taxon>
    </lineage>
</organism>
<dbReference type="InterPro" id="IPR000878">
    <property type="entry name" value="4pyrrol_Mease"/>
</dbReference>
<dbReference type="InterPro" id="IPR006365">
    <property type="entry name" value="Cbl_synth_CobL"/>
</dbReference>
<dbReference type="NCBIfam" id="TIGR02467">
    <property type="entry name" value="CbiE"/>
    <property type="match status" value="1"/>
</dbReference>
<dbReference type="Gene3D" id="3.40.1010.10">
    <property type="entry name" value="Cobalt-precorrin-4 Transmethylase, Domain 1"/>
    <property type="match status" value="1"/>
</dbReference>
<evidence type="ECO:0000256" key="2">
    <source>
        <dbReference type="ARBA" id="ARBA00022573"/>
    </source>
</evidence>
<protein>
    <submittedName>
        <fullName evidence="7">Precorrin-6Y C(5,15)-methyltransferase [decarboxylating]</fullName>
        <ecNumber evidence="7">2.1.1.132</ecNumber>
    </submittedName>
</protein>
<accession>A0A6H2HBM7</accession>
<dbReference type="EC" id="2.1.1.132" evidence="7"/>
<dbReference type="Gene3D" id="3.40.50.150">
    <property type="entry name" value="Vaccinia Virus protein VP39"/>
    <property type="match status" value="1"/>
</dbReference>
<dbReference type="InterPro" id="IPR050714">
    <property type="entry name" value="Cobalamin_biosynth_MTase"/>
</dbReference>
<sequence length="397" mass="41613">MSEAWLSIIGLTEDGKAGLSDASRLAINTADIVFGSPRHLALANLSSDGAGRCRAWSIPFDVAPVLALRGQRVAVLASGDPFWFGVGGSLAAHLPANEWQVFSAPSTFSMVAARLGWRLEETACFGLHASAFATTRSALHTGQRLIGLMRDGASVGDFARWLTERSFGLSQLWVLESLGGPHERMRKTTAADFSLTDVRAPVALALQVAGTTGLPRSAGLPDSSFASDGQITKSPIRALTLAALAPRPGLHLWDIGAGSGSVSVEWCLAGGHATAIEQHANRVANIRSNADSFGLTKSLQIMQGLAPQAFAGLSPPDAIFVGGGFNAALFDGLKTLAPPACKLVVNAVTLETEALLTQLHAVHGGELLRIELAHAAPLGRMRGWVSARPVVQWSVVL</sequence>
<dbReference type="UniPathway" id="UPA00148"/>
<dbReference type="InterPro" id="IPR014008">
    <property type="entry name" value="Cbl_synth_MTase_CbiT"/>
</dbReference>
<evidence type="ECO:0000256" key="5">
    <source>
        <dbReference type="ARBA" id="ARBA00022691"/>
    </source>
</evidence>
<proteinExistence type="predicted"/>
<dbReference type="PANTHER" id="PTHR43182">
    <property type="entry name" value="COBALT-PRECORRIN-6B C(15)-METHYLTRANSFERASE (DECARBOXYLATING)"/>
    <property type="match status" value="1"/>
</dbReference>
<dbReference type="PANTHER" id="PTHR43182:SF1">
    <property type="entry name" value="COBALT-PRECORRIN-7 C(5)-METHYLTRANSFERASE"/>
    <property type="match status" value="1"/>
</dbReference>
<dbReference type="CDD" id="cd11644">
    <property type="entry name" value="Precorrin-6Y-MT"/>
    <property type="match status" value="1"/>
</dbReference>
<feature type="domain" description="Tetrapyrrole methylase" evidence="6">
    <location>
        <begin position="25"/>
        <end position="192"/>
    </location>
</feature>
<dbReference type="SUPFAM" id="SSF53790">
    <property type="entry name" value="Tetrapyrrole methylase"/>
    <property type="match status" value="1"/>
</dbReference>
<reference evidence="7 8" key="1">
    <citation type="submission" date="2020-04" db="EMBL/GenBank/DDBJ databases">
        <title>Complete genome of a Psychrophilic, Marine, Gas Vacuolate Bacterium Polaromonas vacuolata KCTC 22033T.</title>
        <authorList>
            <person name="Hwang K."/>
            <person name="Kim K.M."/>
        </authorList>
    </citation>
    <scope>NUCLEOTIDE SEQUENCE [LARGE SCALE GENOMIC DNA]</scope>
    <source>
        <strain evidence="7 8">KCTC 22033</strain>
    </source>
</reference>
<dbReference type="PIRSF" id="PIRSF036428">
    <property type="entry name" value="CobL"/>
    <property type="match status" value="1"/>
</dbReference>
<keyword evidence="3 7" id="KW-0489">Methyltransferase</keyword>
<dbReference type="GO" id="GO:0008276">
    <property type="term" value="F:protein methyltransferase activity"/>
    <property type="evidence" value="ECO:0007669"/>
    <property type="project" value="InterPro"/>
</dbReference>
<keyword evidence="4 7" id="KW-0808">Transferase</keyword>
<evidence type="ECO:0000256" key="3">
    <source>
        <dbReference type="ARBA" id="ARBA00022603"/>
    </source>
</evidence>
<evidence type="ECO:0000313" key="8">
    <source>
        <dbReference type="Proteomes" id="UP000502041"/>
    </source>
</evidence>
<dbReference type="InterPro" id="IPR014777">
    <property type="entry name" value="4pyrrole_Mease_sub1"/>
</dbReference>
<keyword evidence="2" id="KW-0169">Cobalamin biosynthesis</keyword>